<proteinExistence type="predicted"/>
<dbReference type="AlphaFoldDB" id="A0AAD9NSQ5"/>
<evidence type="ECO:0000313" key="1">
    <source>
        <dbReference type="EMBL" id="KAK2179216.1"/>
    </source>
</evidence>
<gene>
    <name evidence="1" type="ORF">NP493_506g02106</name>
</gene>
<dbReference type="EMBL" id="JAODUO010000505">
    <property type="protein sequence ID" value="KAK2179216.1"/>
    <property type="molecule type" value="Genomic_DNA"/>
</dbReference>
<organism evidence="1 2">
    <name type="scientific">Ridgeia piscesae</name>
    <name type="common">Tubeworm</name>
    <dbReference type="NCBI Taxonomy" id="27915"/>
    <lineage>
        <taxon>Eukaryota</taxon>
        <taxon>Metazoa</taxon>
        <taxon>Spiralia</taxon>
        <taxon>Lophotrochozoa</taxon>
        <taxon>Annelida</taxon>
        <taxon>Polychaeta</taxon>
        <taxon>Sedentaria</taxon>
        <taxon>Canalipalpata</taxon>
        <taxon>Sabellida</taxon>
        <taxon>Siboglinidae</taxon>
        <taxon>Ridgeia</taxon>
    </lineage>
</organism>
<sequence length="119" mass="13221">MCVVSALLESDQLTLPLTLVNFWQPLLQLFHQSHATPLLLEKLLQLQTDSGGLQDRLVVGWVAAVVTAIQEGCRSGSPLARIYEAGCEVDGRRLLHLCLRTPNRHTTHLLNRWGDALTT</sequence>
<comment type="caution">
    <text evidence="1">The sequence shown here is derived from an EMBL/GenBank/DDBJ whole genome shotgun (WGS) entry which is preliminary data.</text>
</comment>
<keyword evidence="2" id="KW-1185">Reference proteome</keyword>
<protein>
    <submittedName>
        <fullName evidence="1">Uncharacterized protein</fullName>
    </submittedName>
</protein>
<evidence type="ECO:0000313" key="2">
    <source>
        <dbReference type="Proteomes" id="UP001209878"/>
    </source>
</evidence>
<name>A0AAD9NSQ5_RIDPI</name>
<dbReference type="Proteomes" id="UP001209878">
    <property type="component" value="Unassembled WGS sequence"/>
</dbReference>
<accession>A0AAD9NSQ5</accession>
<reference evidence="1" key="1">
    <citation type="journal article" date="2023" name="Mol. Biol. Evol.">
        <title>Third-Generation Sequencing Reveals the Adaptive Role of the Epigenome in Three Deep-Sea Polychaetes.</title>
        <authorList>
            <person name="Perez M."/>
            <person name="Aroh O."/>
            <person name="Sun Y."/>
            <person name="Lan Y."/>
            <person name="Juniper S.K."/>
            <person name="Young C.R."/>
            <person name="Angers B."/>
            <person name="Qian P.Y."/>
        </authorList>
    </citation>
    <scope>NUCLEOTIDE SEQUENCE</scope>
    <source>
        <strain evidence="1">R07B-5</strain>
    </source>
</reference>